<proteinExistence type="predicted"/>
<protein>
    <submittedName>
        <fullName evidence="1">Uncharacterized protein</fullName>
    </submittedName>
</protein>
<dbReference type="EMBL" id="JAXUIC010000005">
    <property type="protein sequence ID" value="KAK4590882.1"/>
    <property type="molecule type" value="Genomic_DNA"/>
</dbReference>
<dbReference type="AlphaFoldDB" id="A0AAN7FE38"/>
<comment type="caution">
    <text evidence="1">The sequence shown here is derived from an EMBL/GenBank/DDBJ whole genome shotgun (WGS) entry which is preliminary data.</text>
</comment>
<accession>A0AAN7FE38</accession>
<dbReference type="SUPFAM" id="SSF56219">
    <property type="entry name" value="DNase I-like"/>
    <property type="match status" value="1"/>
</dbReference>
<keyword evidence="2" id="KW-1185">Reference proteome</keyword>
<sequence length="54" mass="6356">MERFSEFIENLNLIDLPLEGGNYTWSSGTDQPLMSRIDRALITHDWEEHYSDVI</sequence>
<evidence type="ECO:0000313" key="2">
    <source>
        <dbReference type="Proteomes" id="UP001324115"/>
    </source>
</evidence>
<dbReference type="Gene3D" id="3.60.10.10">
    <property type="entry name" value="Endonuclease/exonuclease/phosphatase"/>
    <property type="match status" value="1"/>
</dbReference>
<evidence type="ECO:0000313" key="1">
    <source>
        <dbReference type="EMBL" id="KAK4590882.1"/>
    </source>
</evidence>
<dbReference type="InterPro" id="IPR036691">
    <property type="entry name" value="Endo/exonu/phosph_ase_sf"/>
</dbReference>
<gene>
    <name evidence="1" type="ORF">RGQ29_021181</name>
</gene>
<dbReference type="PANTHER" id="PTHR33710:SF71">
    <property type="entry name" value="ENDONUCLEASE_EXONUCLEASE_PHOSPHATASE DOMAIN-CONTAINING PROTEIN"/>
    <property type="match status" value="1"/>
</dbReference>
<dbReference type="Proteomes" id="UP001324115">
    <property type="component" value="Unassembled WGS sequence"/>
</dbReference>
<dbReference type="PANTHER" id="PTHR33710">
    <property type="entry name" value="BNAC02G09200D PROTEIN"/>
    <property type="match status" value="1"/>
</dbReference>
<name>A0AAN7FE38_QUERU</name>
<reference evidence="1 2" key="1">
    <citation type="journal article" date="2023" name="G3 (Bethesda)">
        <title>A haplotype-resolved chromosome-scale genome for Quercus rubra L. provides insights into the genetics of adaptive traits for red oak species.</title>
        <authorList>
            <person name="Kapoor B."/>
            <person name="Jenkins J."/>
            <person name="Schmutz J."/>
            <person name="Zhebentyayeva T."/>
            <person name="Kuelheim C."/>
            <person name="Coggeshall M."/>
            <person name="Heim C."/>
            <person name="Lasky J.R."/>
            <person name="Leites L."/>
            <person name="Islam-Faridi N."/>
            <person name="Romero-Severson J."/>
            <person name="DeLeo V.L."/>
            <person name="Lucas S.M."/>
            <person name="Lazic D."/>
            <person name="Gailing O."/>
            <person name="Carlson J."/>
            <person name="Staton M."/>
        </authorList>
    </citation>
    <scope>NUCLEOTIDE SEQUENCE [LARGE SCALE GENOMIC DNA]</scope>
    <source>
        <strain evidence="1">Pseudo-F2</strain>
    </source>
</reference>
<organism evidence="1 2">
    <name type="scientific">Quercus rubra</name>
    <name type="common">Northern red oak</name>
    <name type="synonym">Quercus borealis</name>
    <dbReference type="NCBI Taxonomy" id="3512"/>
    <lineage>
        <taxon>Eukaryota</taxon>
        <taxon>Viridiplantae</taxon>
        <taxon>Streptophyta</taxon>
        <taxon>Embryophyta</taxon>
        <taxon>Tracheophyta</taxon>
        <taxon>Spermatophyta</taxon>
        <taxon>Magnoliopsida</taxon>
        <taxon>eudicotyledons</taxon>
        <taxon>Gunneridae</taxon>
        <taxon>Pentapetalae</taxon>
        <taxon>rosids</taxon>
        <taxon>fabids</taxon>
        <taxon>Fagales</taxon>
        <taxon>Fagaceae</taxon>
        <taxon>Quercus</taxon>
    </lineage>
</organism>